<dbReference type="Gene3D" id="4.10.520.10">
    <property type="entry name" value="IHF-like DNA-binding proteins"/>
    <property type="match status" value="1"/>
</dbReference>
<dbReference type="PRINTS" id="PR01727">
    <property type="entry name" value="DNABINDINGHU"/>
</dbReference>
<evidence type="ECO:0000256" key="8">
    <source>
        <dbReference type="ARBA" id="ARBA00033120"/>
    </source>
</evidence>
<keyword evidence="6" id="KW-0426">Late protein</keyword>
<reference evidence="12 13" key="1">
    <citation type="submission" date="2016-10" db="EMBL/GenBank/DDBJ databases">
        <authorList>
            <person name="de Groot N.N."/>
        </authorList>
    </citation>
    <scope>NUCLEOTIDE SEQUENCE [LARGE SCALE GENOMIC DNA]</scope>
    <source>
        <strain evidence="12 13">DSM 29433</strain>
    </source>
</reference>
<dbReference type="GO" id="GO:0030527">
    <property type="term" value="F:structural constituent of chromatin"/>
    <property type="evidence" value="ECO:0007669"/>
    <property type="project" value="InterPro"/>
</dbReference>
<sequence length="96" mass="10044">MATKPMTKAQLVAALADETGMDKKSAGGAIDALTDIITKEVSGGGAVTLPGVGKIYCRERPERMVRNPATGEQIKKEADKVVKMTIAKALKDSVNG</sequence>
<dbReference type="STRING" id="1123755.SAMN05444714_2403"/>
<dbReference type="PANTHER" id="PTHR33175">
    <property type="entry name" value="DNA-BINDING PROTEIN HU"/>
    <property type="match status" value="1"/>
</dbReference>
<dbReference type="SUPFAM" id="SSF47729">
    <property type="entry name" value="IHF-like DNA-binding proteins"/>
    <property type="match status" value="1"/>
</dbReference>
<evidence type="ECO:0000313" key="12">
    <source>
        <dbReference type="EMBL" id="SFS19877.1"/>
    </source>
</evidence>
<dbReference type="PANTHER" id="PTHR33175:SF13">
    <property type="entry name" value="HISTONE-LIKE PROTEIN"/>
    <property type="match status" value="1"/>
</dbReference>
<evidence type="ECO:0000256" key="1">
    <source>
        <dbReference type="ARBA" id="ARBA00004328"/>
    </source>
</evidence>
<evidence type="ECO:0000256" key="2">
    <source>
        <dbReference type="ARBA" id="ARBA00010529"/>
    </source>
</evidence>
<evidence type="ECO:0000256" key="11">
    <source>
        <dbReference type="RuleBase" id="RU003939"/>
    </source>
</evidence>
<dbReference type="OrthoDB" id="9799835at2"/>
<proteinExistence type="inferred from homology"/>
<organism evidence="12 13">
    <name type="scientific">Yoonia litorea</name>
    <dbReference type="NCBI Taxonomy" id="1123755"/>
    <lineage>
        <taxon>Bacteria</taxon>
        <taxon>Pseudomonadati</taxon>
        <taxon>Pseudomonadota</taxon>
        <taxon>Alphaproteobacteria</taxon>
        <taxon>Rhodobacterales</taxon>
        <taxon>Paracoccaceae</taxon>
        <taxon>Yoonia</taxon>
    </lineage>
</organism>
<accession>A0A1I6MW70</accession>
<dbReference type="SMART" id="SM00411">
    <property type="entry name" value="BHL"/>
    <property type="match status" value="1"/>
</dbReference>
<gene>
    <name evidence="12" type="ORF">SAMN05444714_2403</name>
</gene>
<comment type="similarity">
    <text evidence="2 11">Belongs to the bacterial histone-like protein family.</text>
</comment>
<evidence type="ECO:0000256" key="4">
    <source>
        <dbReference type="ARBA" id="ARBA00016145"/>
    </source>
</evidence>
<evidence type="ECO:0000256" key="7">
    <source>
        <dbReference type="ARBA" id="ARBA00023125"/>
    </source>
</evidence>
<dbReference type="RefSeq" id="WP_090208739.1">
    <property type="nucleotide sequence ID" value="NZ_FOZM01000002.1"/>
</dbReference>
<dbReference type="AlphaFoldDB" id="A0A1I6MW70"/>
<dbReference type="GO" id="GO:0006260">
    <property type="term" value="P:DNA replication"/>
    <property type="evidence" value="ECO:0007669"/>
    <property type="project" value="UniProtKB-KW"/>
</dbReference>
<comment type="subcellular location">
    <subcellularLocation>
        <location evidence="1">Virion</location>
    </subcellularLocation>
</comment>
<protein>
    <recommendedName>
        <fullName evidence="4">Viral histone-like protein</fullName>
    </recommendedName>
    <alternativeName>
        <fullName evidence="9">DNA-binding protein pA104R</fullName>
    </alternativeName>
    <alternativeName>
        <fullName evidence="8">pA104R</fullName>
    </alternativeName>
</protein>
<keyword evidence="5" id="KW-0235">DNA replication</keyword>
<evidence type="ECO:0000256" key="10">
    <source>
        <dbReference type="ARBA" id="ARBA00046140"/>
    </source>
</evidence>
<keyword evidence="13" id="KW-1185">Reference proteome</keyword>
<evidence type="ECO:0000256" key="5">
    <source>
        <dbReference type="ARBA" id="ARBA00022705"/>
    </source>
</evidence>
<name>A0A1I6MW70_9RHOB</name>
<comment type="function">
    <text evidence="10">DNA-binding protein that plays a critical role in nucleoid compaction, genome replication and DNA replication and transcription. Binds to both ssDNA and dsDNA with a binding site covering about 15 nucleotides. Displays DNA-supercoiling activity only when associated with the viral DNA topoisomerase 2.</text>
</comment>
<dbReference type="InterPro" id="IPR010992">
    <property type="entry name" value="IHF-like_DNA-bd_dom_sf"/>
</dbReference>
<evidence type="ECO:0000256" key="6">
    <source>
        <dbReference type="ARBA" id="ARBA00022921"/>
    </source>
</evidence>
<keyword evidence="7 12" id="KW-0238">DNA-binding</keyword>
<evidence type="ECO:0000256" key="9">
    <source>
        <dbReference type="ARBA" id="ARBA00033227"/>
    </source>
</evidence>
<dbReference type="GO" id="GO:0003677">
    <property type="term" value="F:DNA binding"/>
    <property type="evidence" value="ECO:0007669"/>
    <property type="project" value="UniProtKB-KW"/>
</dbReference>
<evidence type="ECO:0000256" key="3">
    <source>
        <dbReference type="ARBA" id="ARBA00011738"/>
    </source>
</evidence>
<dbReference type="Proteomes" id="UP000198926">
    <property type="component" value="Unassembled WGS sequence"/>
</dbReference>
<dbReference type="CDD" id="cd13831">
    <property type="entry name" value="HU"/>
    <property type="match status" value="1"/>
</dbReference>
<evidence type="ECO:0000313" key="13">
    <source>
        <dbReference type="Proteomes" id="UP000198926"/>
    </source>
</evidence>
<dbReference type="GO" id="GO:0005829">
    <property type="term" value="C:cytosol"/>
    <property type="evidence" value="ECO:0007669"/>
    <property type="project" value="TreeGrafter"/>
</dbReference>
<dbReference type="InterPro" id="IPR000119">
    <property type="entry name" value="Hist_DNA-bd"/>
</dbReference>
<dbReference type="Pfam" id="PF00216">
    <property type="entry name" value="Bac_DNA_binding"/>
    <property type="match status" value="1"/>
</dbReference>
<comment type="subunit">
    <text evidence="3">Homodimer.</text>
</comment>
<dbReference type="EMBL" id="FOZM01000002">
    <property type="protein sequence ID" value="SFS19877.1"/>
    <property type="molecule type" value="Genomic_DNA"/>
</dbReference>